<sequence>MTASGDPLFALHHIGIVTAKERYHDVVATLLGCLGGVVEEEGGDDKLDILGSWIQVGAGLRLEVFAPRHRIDTPITRYLAKSGGGLHHVSLETTEIGACKALAVAGGAAIVGESADHDGWAEHFIDPAQTGGALLHWMQRI</sequence>
<evidence type="ECO:0008006" key="3">
    <source>
        <dbReference type="Google" id="ProtNLM"/>
    </source>
</evidence>
<dbReference type="RefSeq" id="WP_191244311.1">
    <property type="nucleotide sequence ID" value="NZ_BNAU01000002.1"/>
</dbReference>
<organism evidence="1 2">
    <name type="scientific">Amycolatopsis deserti</name>
    <dbReference type="NCBI Taxonomy" id="185696"/>
    <lineage>
        <taxon>Bacteria</taxon>
        <taxon>Bacillati</taxon>
        <taxon>Actinomycetota</taxon>
        <taxon>Actinomycetes</taxon>
        <taxon>Pseudonocardiales</taxon>
        <taxon>Pseudonocardiaceae</taxon>
        <taxon>Amycolatopsis</taxon>
    </lineage>
</organism>
<dbReference type="Proteomes" id="UP000605897">
    <property type="component" value="Unassembled WGS sequence"/>
</dbReference>
<reference evidence="2" key="1">
    <citation type="journal article" date="2019" name="Int. J. Syst. Evol. Microbiol.">
        <title>The Global Catalogue of Microorganisms (GCM) 10K type strain sequencing project: providing services to taxonomists for standard genome sequencing and annotation.</title>
        <authorList>
            <consortium name="The Broad Institute Genomics Platform"/>
            <consortium name="The Broad Institute Genome Sequencing Center for Infectious Disease"/>
            <person name="Wu L."/>
            <person name="Ma J."/>
        </authorList>
    </citation>
    <scope>NUCLEOTIDE SEQUENCE [LARGE SCALE GENOMIC DNA]</scope>
    <source>
        <strain evidence="2">CGMCC 4.7677</strain>
    </source>
</reference>
<dbReference type="SUPFAM" id="SSF54593">
    <property type="entry name" value="Glyoxalase/Bleomycin resistance protein/Dihydroxybiphenyl dioxygenase"/>
    <property type="match status" value="1"/>
</dbReference>
<dbReference type="InterPro" id="IPR029068">
    <property type="entry name" value="Glyas_Bleomycin-R_OHBP_Dase"/>
</dbReference>
<protein>
    <recommendedName>
        <fullName evidence="3">VOC domain-containing protein</fullName>
    </recommendedName>
</protein>
<accession>A0ABQ3INB8</accession>
<dbReference type="EMBL" id="BNAU01000002">
    <property type="protein sequence ID" value="GHE88723.1"/>
    <property type="molecule type" value="Genomic_DNA"/>
</dbReference>
<name>A0ABQ3INB8_9PSEU</name>
<proteinExistence type="predicted"/>
<dbReference type="Gene3D" id="3.10.180.10">
    <property type="entry name" value="2,3-Dihydroxybiphenyl 1,2-Dioxygenase, domain 1"/>
    <property type="match status" value="1"/>
</dbReference>
<comment type="caution">
    <text evidence="1">The sequence shown here is derived from an EMBL/GenBank/DDBJ whole genome shotgun (WGS) entry which is preliminary data.</text>
</comment>
<dbReference type="Pfam" id="PF13669">
    <property type="entry name" value="Glyoxalase_4"/>
    <property type="match status" value="1"/>
</dbReference>
<evidence type="ECO:0000313" key="1">
    <source>
        <dbReference type="EMBL" id="GHE88723.1"/>
    </source>
</evidence>
<gene>
    <name evidence="1" type="ORF">GCM10017786_20920</name>
</gene>
<keyword evidence="2" id="KW-1185">Reference proteome</keyword>
<evidence type="ECO:0000313" key="2">
    <source>
        <dbReference type="Proteomes" id="UP000605897"/>
    </source>
</evidence>